<feature type="region of interest" description="Disordered" evidence="1">
    <location>
        <begin position="1"/>
        <end position="51"/>
    </location>
</feature>
<feature type="region of interest" description="Disordered" evidence="1">
    <location>
        <begin position="96"/>
        <end position="272"/>
    </location>
</feature>
<keyword evidence="5" id="KW-1185">Reference proteome</keyword>
<dbReference type="SMART" id="SM01083">
    <property type="entry name" value="Cir_N"/>
    <property type="match status" value="1"/>
</dbReference>
<evidence type="ECO:0000259" key="2">
    <source>
        <dbReference type="SMART" id="SM01083"/>
    </source>
</evidence>
<feature type="compositionally biased region" description="Basic and acidic residues" evidence="1">
    <location>
        <begin position="25"/>
        <end position="51"/>
    </location>
</feature>
<feature type="compositionally biased region" description="Basic and acidic residues" evidence="1">
    <location>
        <begin position="158"/>
        <end position="167"/>
    </location>
</feature>
<feature type="compositionally biased region" description="Basic and acidic residues" evidence="1">
    <location>
        <begin position="96"/>
        <end position="120"/>
    </location>
</feature>
<organism evidence="4 5">
    <name type="scientific">Strigomonas culicis</name>
    <dbReference type="NCBI Taxonomy" id="28005"/>
    <lineage>
        <taxon>Eukaryota</taxon>
        <taxon>Discoba</taxon>
        <taxon>Euglenozoa</taxon>
        <taxon>Kinetoplastea</taxon>
        <taxon>Metakinetoplastina</taxon>
        <taxon>Trypanosomatida</taxon>
        <taxon>Trypanosomatidae</taxon>
        <taxon>Strigomonadinae</taxon>
        <taxon>Strigomonas</taxon>
    </lineage>
</organism>
<reference evidence="4" key="2">
    <citation type="submission" date="2013-03" db="EMBL/GenBank/DDBJ databases">
        <authorList>
            <person name="Motta M.C.M."/>
            <person name="Martins A.C.A."/>
            <person name="Preta C.M.C.C."/>
            <person name="Silva R."/>
            <person name="de Souza S.S."/>
            <person name="Klein C.C."/>
            <person name="de Almeida L.G.P."/>
            <person name="Cunha O.L."/>
            <person name="Colabardini A.C."/>
            <person name="Lima B.A."/>
            <person name="Machado C.R."/>
            <person name="Soares C.M.A."/>
            <person name="de Menezes C.B.A."/>
            <person name="Bartolomeu D.C."/>
            <person name="Grisard E.C."/>
            <person name="Fantinatti-Garboggini F."/>
            <person name="Rodrigues-Luiz G.F."/>
            <person name="Wagner G."/>
            <person name="Goldman G.H."/>
            <person name="Fietto J.L.R."/>
            <person name="Ciapina L.P."/>
            <person name="Brocchi M."/>
            <person name="Elias M.C."/>
            <person name="Goldman M.H.S."/>
            <person name="Sagot M.-F."/>
            <person name="Pereira M."/>
            <person name="Stoco P.H."/>
            <person name="Teixeira S.M.R."/>
            <person name="de Mendonca-Neto R.P."/>
            <person name="Maciel T.E.F."/>
            <person name="Mendes T.A.O."/>
            <person name="Urmenyi T.P."/>
            <person name="Teixeira M.M.G."/>
            <person name="de Camargo E.F.P."/>
            <person name="de Sousa W."/>
            <person name="Schenkman S."/>
            <person name="de Vasconcelos A.T.R."/>
        </authorList>
    </citation>
    <scope>NUCLEOTIDE SEQUENCE</scope>
</reference>
<accession>S9UCK2</accession>
<gene>
    <name evidence="4" type="ORF">STCU_05043</name>
    <name evidence="3" type="ORF">STCU_07137</name>
</gene>
<dbReference type="EMBL" id="ATMH01005043">
    <property type="protein sequence ID" value="EPY28537.1"/>
    <property type="molecule type" value="Genomic_DNA"/>
</dbReference>
<evidence type="ECO:0000313" key="5">
    <source>
        <dbReference type="Proteomes" id="UP000015354"/>
    </source>
</evidence>
<proteinExistence type="predicted"/>
<evidence type="ECO:0000313" key="4">
    <source>
        <dbReference type="EMBL" id="EPY28537.1"/>
    </source>
</evidence>
<comment type="caution">
    <text evidence="4">The sequence shown here is derived from an EMBL/GenBank/DDBJ whole genome shotgun (WGS) entry which is preliminary data.</text>
</comment>
<protein>
    <recommendedName>
        <fullName evidence="2">CBF1-interacting co-repressor CIR N-terminal domain-containing protein</fullName>
    </recommendedName>
</protein>
<dbReference type="InterPro" id="IPR019339">
    <property type="entry name" value="CIR_N_dom"/>
</dbReference>
<feature type="compositionally biased region" description="Polar residues" evidence="1">
    <location>
        <begin position="253"/>
        <end position="267"/>
    </location>
</feature>
<name>S9UCK2_9TRYP</name>
<dbReference type="EMBL" id="ATMH01007137">
    <property type="protein sequence ID" value="EPY24524.1"/>
    <property type="molecule type" value="Genomic_DNA"/>
</dbReference>
<dbReference type="OrthoDB" id="273641at2759"/>
<feature type="compositionally biased region" description="Basic and acidic residues" evidence="1">
    <location>
        <begin position="211"/>
        <end position="231"/>
    </location>
</feature>
<reference evidence="4 5" key="1">
    <citation type="journal article" date="2013" name="PLoS ONE">
        <title>Predicting the Proteins of Angomonas deanei, Strigomonas culicis and Their Respective Endosymbionts Reveals New Aspects of the Trypanosomatidae Family.</title>
        <authorList>
            <person name="Motta M.C."/>
            <person name="Martins A.C."/>
            <person name="de Souza S.S."/>
            <person name="Catta-Preta C.M."/>
            <person name="Silva R."/>
            <person name="Klein C.C."/>
            <person name="de Almeida L.G."/>
            <person name="de Lima Cunha O."/>
            <person name="Ciapina L.P."/>
            <person name="Brocchi M."/>
            <person name="Colabardini A.C."/>
            <person name="de Araujo Lima B."/>
            <person name="Machado C.R."/>
            <person name="de Almeida Soares C.M."/>
            <person name="Probst C.M."/>
            <person name="de Menezes C.B."/>
            <person name="Thompson C.E."/>
            <person name="Bartholomeu D.C."/>
            <person name="Gradia D.F."/>
            <person name="Pavoni D.P."/>
            <person name="Grisard E.C."/>
            <person name="Fantinatti-Garboggini F."/>
            <person name="Marchini F.K."/>
            <person name="Rodrigues-Luiz G.F."/>
            <person name="Wagner G."/>
            <person name="Goldman G.H."/>
            <person name="Fietto J.L."/>
            <person name="Elias M.C."/>
            <person name="Goldman M.H."/>
            <person name="Sagot M.F."/>
            <person name="Pereira M."/>
            <person name="Stoco P.H."/>
            <person name="de Mendonca-Neto R.P."/>
            <person name="Teixeira S.M."/>
            <person name="Maciel T.E."/>
            <person name="de Oliveira Mendes T.A."/>
            <person name="Urmenyi T.P."/>
            <person name="de Souza W."/>
            <person name="Schenkman S."/>
            <person name="de Vasconcelos A.T."/>
        </authorList>
    </citation>
    <scope>NUCLEOTIDE SEQUENCE [LARGE SCALE GENOMIC DNA]</scope>
</reference>
<dbReference type="AlphaFoldDB" id="S9UCK2"/>
<dbReference type="Proteomes" id="UP000015354">
    <property type="component" value="Unassembled WGS sequence"/>
</dbReference>
<feature type="compositionally biased region" description="Basic and acidic residues" evidence="1">
    <location>
        <begin position="1"/>
        <end position="11"/>
    </location>
</feature>
<evidence type="ECO:0000256" key="1">
    <source>
        <dbReference type="SAM" id="MobiDB-lite"/>
    </source>
</evidence>
<sequence length="283" mass="31772">MYKASSKDINRNKSFHPLSAANLGKVERLQAEEKQREQKKEERRQQLLRDQEEARYGELGLVAEAHAQGRLDGGDGAEANSQLYFKKPVRNIFEAEDRAEAERKRHAEQQAQEAELRALQEEPEEEGGARAVVSRGHGIKPEATVLATHPLGRFMNKFKKEESEAPHEAAPSTAGTSGSASTSQKRGRSAEEEARGPKTGATATGYIHPSRAAELRKELDHLQKKRLDPMNKVRQHQNHQVAEAARIERQRQQHASTSGTQGQSNNEMQERIRALLELKKKKN</sequence>
<feature type="compositionally biased region" description="Low complexity" evidence="1">
    <location>
        <begin position="168"/>
        <end position="183"/>
    </location>
</feature>
<evidence type="ECO:0000313" key="3">
    <source>
        <dbReference type="EMBL" id="EPY24524.1"/>
    </source>
</evidence>
<feature type="domain" description="CBF1-interacting co-repressor CIR N-terminal" evidence="2">
    <location>
        <begin position="14"/>
        <end position="50"/>
    </location>
</feature>